<reference evidence="2" key="1">
    <citation type="journal article" date="2015" name="Proc. Natl. Acad. Sci. U.S.A.">
        <title>Networks of energetic and metabolic interactions define dynamics in microbial communities.</title>
        <authorList>
            <person name="Embree M."/>
            <person name="Liu J.K."/>
            <person name="Al-Bassam M.M."/>
            <person name="Zengler K."/>
        </authorList>
    </citation>
    <scope>NUCLEOTIDE SEQUENCE</scope>
</reference>
<feature type="region of interest" description="Disordered" evidence="1">
    <location>
        <begin position="1"/>
        <end position="49"/>
    </location>
</feature>
<evidence type="ECO:0000256" key="1">
    <source>
        <dbReference type="SAM" id="MobiDB-lite"/>
    </source>
</evidence>
<comment type="caution">
    <text evidence="2">The sequence shown here is derived from an EMBL/GenBank/DDBJ whole genome shotgun (WGS) entry which is preliminary data.</text>
</comment>
<organism evidence="2">
    <name type="scientific">hydrocarbon metagenome</name>
    <dbReference type="NCBI Taxonomy" id="938273"/>
    <lineage>
        <taxon>unclassified sequences</taxon>
        <taxon>metagenomes</taxon>
        <taxon>ecological metagenomes</taxon>
    </lineage>
</organism>
<protein>
    <submittedName>
        <fullName evidence="2">Uncharacterized protein</fullName>
    </submittedName>
</protein>
<sequence length="88" mass="9204">MIRGSHIPREHPSGNALLSSAGIAREYTHPPPYPSGCGAGRGEYPPSLRESGRTWKISGSLILAAVCGASLLSCSLQEVLLCGEGENQ</sequence>
<dbReference type="AlphaFoldDB" id="A0A0W8EL88"/>
<dbReference type="EMBL" id="LNQE01001756">
    <property type="protein sequence ID" value="KUG09202.1"/>
    <property type="molecule type" value="Genomic_DNA"/>
</dbReference>
<gene>
    <name evidence="2" type="ORF">ASZ90_016654</name>
</gene>
<accession>A0A0W8EL88</accession>
<name>A0A0W8EL88_9ZZZZ</name>
<evidence type="ECO:0000313" key="2">
    <source>
        <dbReference type="EMBL" id="KUG09202.1"/>
    </source>
</evidence>
<proteinExistence type="predicted"/>